<keyword evidence="3" id="KW-0689">Ribosomal protein</keyword>
<dbReference type="GO" id="GO:0005840">
    <property type="term" value="C:ribosome"/>
    <property type="evidence" value="ECO:0007669"/>
    <property type="project" value="UniProtKB-KW"/>
</dbReference>
<proteinExistence type="predicted"/>
<name>A0ABR4PKQ9_9HELO</name>
<evidence type="ECO:0000313" key="3">
    <source>
        <dbReference type="EMBL" id="KAL3423927.1"/>
    </source>
</evidence>
<dbReference type="Proteomes" id="UP001629113">
    <property type="component" value="Unassembled WGS sequence"/>
</dbReference>
<comment type="caution">
    <text evidence="3">The sequence shown here is derived from an EMBL/GenBank/DDBJ whole genome shotgun (WGS) entry which is preliminary data.</text>
</comment>
<dbReference type="InterPro" id="IPR036314">
    <property type="entry name" value="SOD_C_sf"/>
</dbReference>
<keyword evidence="3" id="KW-0687">Ribonucleoprotein</keyword>
<sequence>MLRPRLPRIALGLRRSLHQMPPLKHDFTRGVPGLLSADGFSIAWTEYQGLMLEHLNRLTVDTPEHSKSPKEVLLKYARDPNAAAIFNYASMAHNNAFFFQGLTPEPTQMPEALKKELENSFSSIDTLKRELIATANSMFGPGFVWVVKSKSEKYSILTTYLAGSPYPGAHFRKQPVDMNTENDADHNRRAIMDSDPVNTVGSHGRLSKQQPKLAPGGIDVIPVLCLNTWEHVYLRDYGVGLNGHGGKRMFADSWWETIDWAVVANHAQIKAPSSKRFQI</sequence>
<accession>A0ABR4PKQ9</accession>
<organism evidence="3 4">
    <name type="scientific">Phlyctema vagabunda</name>
    <dbReference type="NCBI Taxonomy" id="108571"/>
    <lineage>
        <taxon>Eukaryota</taxon>
        <taxon>Fungi</taxon>
        <taxon>Dikarya</taxon>
        <taxon>Ascomycota</taxon>
        <taxon>Pezizomycotina</taxon>
        <taxon>Leotiomycetes</taxon>
        <taxon>Helotiales</taxon>
        <taxon>Dermateaceae</taxon>
        <taxon>Phlyctema</taxon>
    </lineage>
</organism>
<dbReference type="PANTHER" id="PTHR43595:SF2">
    <property type="entry name" value="SMALL RIBOSOMAL SUBUNIT PROTEIN MS42"/>
    <property type="match status" value="1"/>
</dbReference>
<dbReference type="InterPro" id="IPR019832">
    <property type="entry name" value="Mn/Fe_SOD_C"/>
</dbReference>
<protein>
    <submittedName>
        <fullName evidence="3">37S ribosomal protein S26, mitochondrial</fullName>
    </submittedName>
</protein>
<dbReference type="Gene3D" id="3.55.40.20">
    <property type="entry name" value="Iron/manganese superoxide dismutase, C-terminal domain"/>
    <property type="match status" value="1"/>
</dbReference>
<feature type="domain" description="Manganese/iron superoxide dismutase C-terminal" evidence="2">
    <location>
        <begin position="208"/>
        <end position="265"/>
    </location>
</feature>
<gene>
    <name evidence="3" type="ORF">PVAG01_05674</name>
</gene>
<dbReference type="EMBL" id="JBFCZG010000004">
    <property type="protein sequence ID" value="KAL3423927.1"/>
    <property type="molecule type" value="Genomic_DNA"/>
</dbReference>
<comment type="function">
    <text evidence="1">Component of the mitochondrial ribosome (mitoribosome), a dedicated translation machinery responsible for the synthesis of mitochondrial genome-encoded proteins, including at least some of the essential transmembrane subunits of the mitochondrial respiratory chain. The mitoribosomes are attached to the mitochondrial inner membrane and translation products are cotranslationally integrated into the membrane.</text>
</comment>
<evidence type="ECO:0000313" key="4">
    <source>
        <dbReference type="Proteomes" id="UP001629113"/>
    </source>
</evidence>
<keyword evidence="4" id="KW-1185">Reference proteome</keyword>
<dbReference type="PANTHER" id="PTHR43595">
    <property type="entry name" value="37S RIBOSOMAL PROTEIN S26, MITOCHONDRIAL"/>
    <property type="match status" value="1"/>
</dbReference>
<dbReference type="SUPFAM" id="SSF46609">
    <property type="entry name" value="Fe,Mn superoxide dismutase (SOD), N-terminal domain"/>
    <property type="match status" value="1"/>
</dbReference>
<reference evidence="3 4" key="1">
    <citation type="submission" date="2024-06" db="EMBL/GenBank/DDBJ databases">
        <title>Complete genome of Phlyctema vagabunda strain 19-DSS-EL-015.</title>
        <authorList>
            <person name="Fiorenzani C."/>
        </authorList>
    </citation>
    <scope>NUCLEOTIDE SEQUENCE [LARGE SCALE GENOMIC DNA]</scope>
    <source>
        <strain evidence="3 4">19-DSS-EL-015</strain>
    </source>
</reference>
<feature type="domain" description="Manganese/iron superoxide dismutase C-terminal" evidence="2">
    <location>
        <begin position="111"/>
        <end position="166"/>
    </location>
</feature>
<dbReference type="Pfam" id="PF02777">
    <property type="entry name" value="Sod_Fe_C"/>
    <property type="match status" value="2"/>
</dbReference>
<dbReference type="SUPFAM" id="SSF54719">
    <property type="entry name" value="Fe,Mn superoxide dismutase (SOD), C-terminal domain"/>
    <property type="match status" value="1"/>
</dbReference>
<evidence type="ECO:0000259" key="2">
    <source>
        <dbReference type="Pfam" id="PF02777"/>
    </source>
</evidence>
<evidence type="ECO:0000256" key="1">
    <source>
        <dbReference type="ARBA" id="ARBA00037226"/>
    </source>
</evidence>
<dbReference type="InterPro" id="IPR036324">
    <property type="entry name" value="Mn/Fe_SOD_N_sf"/>
</dbReference>